<organism evidence="2 3">
    <name type="scientific">Colletotrichum orbiculare (strain 104-T / ATCC 96160 / CBS 514.97 / LARS 414 / MAFF 240422)</name>
    <name type="common">Cucumber anthracnose fungus</name>
    <name type="synonym">Colletotrichum lagenarium</name>
    <dbReference type="NCBI Taxonomy" id="1213857"/>
    <lineage>
        <taxon>Eukaryota</taxon>
        <taxon>Fungi</taxon>
        <taxon>Dikarya</taxon>
        <taxon>Ascomycota</taxon>
        <taxon>Pezizomycotina</taxon>
        <taxon>Sordariomycetes</taxon>
        <taxon>Hypocreomycetidae</taxon>
        <taxon>Glomerellales</taxon>
        <taxon>Glomerellaceae</taxon>
        <taxon>Colletotrichum</taxon>
        <taxon>Colletotrichum orbiculare species complex</taxon>
    </lineage>
</organism>
<proteinExistence type="predicted"/>
<reference evidence="3" key="1">
    <citation type="journal article" date="2013" name="New Phytol.">
        <title>Comparative genomic and transcriptomic analyses reveal the hemibiotrophic stage shift of Colletotrichum fungi.</title>
        <authorList>
            <person name="Gan P."/>
            <person name="Ikeda K."/>
            <person name="Irieda H."/>
            <person name="Narusaka M."/>
            <person name="O'Connell R.J."/>
            <person name="Narusaka Y."/>
            <person name="Takano Y."/>
            <person name="Kubo Y."/>
            <person name="Shirasu K."/>
        </authorList>
    </citation>
    <scope>NUCLEOTIDE SEQUENCE [LARGE SCALE GENOMIC DNA]</scope>
    <source>
        <strain evidence="3">104-T / ATCC 96160 / CBS 514.97 / LARS 414 / MAFF 240422</strain>
    </source>
</reference>
<name>A0A484FN55_COLOR</name>
<evidence type="ECO:0000256" key="1">
    <source>
        <dbReference type="SAM" id="MobiDB-lite"/>
    </source>
</evidence>
<evidence type="ECO:0000313" key="2">
    <source>
        <dbReference type="EMBL" id="TDZ19740.1"/>
    </source>
</evidence>
<keyword evidence="3" id="KW-1185">Reference proteome</keyword>
<feature type="region of interest" description="Disordered" evidence="1">
    <location>
        <begin position="1"/>
        <end position="30"/>
    </location>
</feature>
<dbReference type="AlphaFoldDB" id="A0A484FN55"/>
<gene>
    <name evidence="2" type="ORF">Cob_v007327</name>
</gene>
<accession>A0A484FN55</accession>
<evidence type="ECO:0000313" key="3">
    <source>
        <dbReference type="Proteomes" id="UP000014480"/>
    </source>
</evidence>
<dbReference type="EMBL" id="AMCV02000019">
    <property type="protein sequence ID" value="TDZ19740.1"/>
    <property type="molecule type" value="Genomic_DNA"/>
</dbReference>
<comment type="caution">
    <text evidence="2">The sequence shown here is derived from an EMBL/GenBank/DDBJ whole genome shotgun (WGS) entry which is preliminary data.</text>
</comment>
<feature type="region of interest" description="Disordered" evidence="1">
    <location>
        <begin position="64"/>
        <end position="83"/>
    </location>
</feature>
<protein>
    <submittedName>
        <fullName evidence="2">Uncharacterized protein</fullName>
    </submittedName>
</protein>
<sequence length="83" mass="8980">MEFQASWHAKSTGPMIGAAESTGGADSTAGAPTCRRISLMAICCCKRPHIVESPVPRVVLYIDRPPTPPLTNREKPRKKFTSA</sequence>
<dbReference type="Proteomes" id="UP000014480">
    <property type="component" value="Unassembled WGS sequence"/>
</dbReference>
<reference evidence="3" key="2">
    <citation type="journal article" date="2019" name="Mol. Plant Microbe Interact.">
        <title>Genome sequence resources for four phytopathogenic fungi from the Colletotrichum orbiculare species complex.</title>
        <authorList>
            <person name="Gan P."/>
            <person name="Tsushima A."/>
            <person name="Narusaka M."/>
            <person name="Narusaka Y."/>
            <person name="Takano Y."/>
            <person name="Kubo Y."/>
            <person name="Shirasu K."/>
        </authorList>
    </citation>
    <scope>GENOME REANNOTATION</scope>
    <source>
        <strain evidence="3">104-T / ATCC 96160 / CBS 514.97 / LARS 414 / MAFF 240422</strain>
    </source>
</reference>